<dbReference type="Proteomes" id="UP000427886">
    <property type="component" value="Chromosome"/>
</dbReference>
<dbReference type="RefSeq" id="WP_061840393.1">
    <property type="nucleotide sequence ID" value="NZ_BLRN01000089.1"/>
</dbReference>
<reference evidence="2" key="2">
    <citation type="submission" date="2018-03" db="EMBL/GenBank/DDBJ databases">
        <authorList>
            <person name="Jeon C.O."/>
        </authorList>
    </citation>
    <scope>NUCLEOTIDE SEQUENCE</scope>
    <source>
        <strain evidence="2">LMG 26042</strain>
    </source>
</reference>
<reference evidence="3 5" key="3">
    <citation type="submission" date="2019-11" db="EMBL/GenBank/DDBJ databases">
        <authorList>
            <person name="Kim E."/>
            <person name="Lee J."/>
            <person name="Jeon K."/>
            <person name="Lee Y."/>
        </authorList>
    </citation>
    <scope>NUCLEOTIDE SEQUENCE [LARGE SCALE GENOMIC DNA]</scope>
    <source>
        <strain evidence="3 5">YJ1</strain>
    </source>
</reference>
<evidence type="ECO:0000313" key="5">
    <source>
        <dbReference type="Proteomes" id="UP000427886"/>
    </source>
</evidence>
<evidence type="ECO:0000313" key="2">
    <source>
        <dbReference type="EMBL" id="AYW51126.1"/>
    </source>
</evidence>
<proteinExistence type="predicted"/>
<reference evidence="2 4" key="1">
    <citation type="journal article" date="2012" name="Int. J. Syst. Evol. Microbiol.">
        <title>Characterization of Tetragenococcus strains from sugar thick juice reveals a novel species, Tetragenococcus osmophilus sp. nov., and divides Tetragenococcus halophilus into two subspecies, T. halophilus subsp. halophilus subsp. nov. and T. halophilus subsp. flandriensis subsp. nov.</title>
        <authorList>
            <person name="Juste A."/>
            <person name="Van Trappen S."/>
            <person name="Verreth C."/>
            <person name="Cleenwerck I."/>
            <person name="De Vos P."/>
            <person name="Lievens B."/>
            <person name="Willems K.A."/>
        </authorList>
    </citation>
    <scope>NUCLEOTIDE SEQUENCE [LARGE SCALE GENOMIC DNA]</scope>
    <source>
        <strain evidence="2 4">LMG 26042</strain>
    </source>
</reference>
<dbReference type="InterPro" id="IPR024515">
    <property type="entry name" value="DUF3397"/>
</dbReference>
<sequence>MSTFSPIYLFWYIFPVIVLFASKLCISVFSLNKRFRLKATDIAVPFLLFGIHQLSTLSFQFSIFPYFLITLLLLGIALAIFQAYFFEEIVYRRFFKMYWRSVFLFALVLYIILIIFSIVQFF</sequence>
<gene>
    <name evidence="2" type="ORF">C7H83_11970</name>
    <name evidence="3" type="ORF">GLW17_09995</name>
</gene>
<feature type="transmembrane region" description="Helical" evidence="1">
    <location>
        <begin position="6"/>
        <end position="30"/>
    </location>
</feature>
<accession>A0A3G5FL94</accession>
<keyword evidence="1" id="KW-0472">Membrane</keyword>
<keyword evidence="1" id="KW-0812">Transmembrane</keyword>
<dbReference type="AlphaFoldDB" id="A0A3G5FL94"/>
<keyword evidence="1" id="KW-1133">Transmembrane helix</keyword>
<dbReference type="EMBL" id="CP046246">
    <property type="protein sequence ID" value="QGP77101.1"/>
    <property type="molecule type" value="Genomic_DNA"/>
</dbReference>
<evidence type="ECO:0000313" key="3">
    <source>
        <dbReference type="EMBL" id="QGP77101.1"/>
    </source>
</evidence>
<dbReference type="Proteomes" id="UP000280475">
    <property type="component" value="Chromosome"/>
</dbReference>
<dbReference type="KEGG" id="tey:GLW17_09995"/>
<feature type="transmembrane region" description="Helical" evidence="1">
    <location>
        <begin position="98"/>
        <end position="119"/>
    </location>
</feature>
<name>A0A3G5FL94_TETHA</name>
<dbReference type="Pfam" id="PF11877">
    <property type="entry name" value="DUF3397"/>
    <property type="match status" value="1"/>
</dbReference>
<feature type="transmembrane region" description="Helical" evidence="1">
    <location>
        <begin position="67"/>
        <end position="86"/>
    </location>
</feature>
<evidence type="ECO:0000256" key="1">
    <source>
        <dbReference type="SAM" id="Phobius"/>
    </source>
</evidence>
<evidence type="ECO:0000313" key="4">
    <source>
        <dbReference type="Proteomes" id="UP000280475"/>
    </source>
</evidence>
<organism evidence="2 4">
    <name type="scientific">Tetragenococcus halophilus</name>
    <name type="common">Pediococcus halophilus</name>
    <dbReference type="NCBI Taxonomy" id="51669"/>
    <lineage>
        <taxon>Bacteria</taxon>
        <taxon>Bacillati</taxon>
        <taxon>Bacillota</taxon>
        <taxon>Bacilli</taxon>
        <taxon>Lactobacillales</taxon>
        <taxon>Enterococcaceae</taxon>
        <taxon>Tetragenococcus</taxon>
    </lineage>
</organism>
<dbReference type="EMBL" id="CP027768">
    <property type="protein sequence ID" value="AYW51126.1"/>
    <property type="molecule type" value="Genomic_DNA"/>
</dbReference>
<protein>
    <submittedName>
        <fullName evidence="2">DUF3397 domain-containing protein</fullName>
    </submittedName>
    <submittedName>
        <fullName evidence="3">DUF3397 family protein</fullName>
    </submittedName>
</protein>